<dbReference type="EMBL" id="JBFRCH010000051">
    <property type="protein sequence ID" value="MEX3937394.1"/>
    <property type="molecule type" value="Genomic_DNA"/>
</dbReference>
<protein>
    <submittedName>
        <fullName evidence="1">Uncharacterized protein</fullName>
    </submittedName>
</protein>
<gene>
    <name evidence="1" type="ORF">AB4Y32_37650</name>
</gene>
<accession>A0ACC6UCV5</accession>
<comment type="caution">
    <text evidence="1">The sequence shown here is derived from an EMBL/GenBank/DDBJ whole genome shotgun (WGS) entry which is preliminary data.</text>
</comment>
<reference evidence="1" key="1">
    <citation type="submission" date="2024-07" db="EMBL/GenBank/DDBJ databases">
        <title>A survey of Mimosa microsymbionts across Brazilian biomes reveals a high diversity of Paraburkholderia nodulating endemic species, but also that Cupriavidus is common as a symbiont of widespread species.</title>
        <authorList>
            <person name="Rouws L."/>
            <person name="Barauna A."/>
            <person name="Beukes C."/>
            <person name="Rouws J.R.C."/>
            <person name="De Faria S.M."/>
            <person name="Gross E."/>
            <person name="Bueno Dos Reis Junior F."/>
            <person name="Simon M.F."/>
            <person name="Maluk M."/>
            <person name="Odee D.W."/>
            <person name="Kenicer G."/>
            <person name="Young J.P.W."/>
            <person name="Reis V.M."/>
            <person name="Zilli J."/>
            <person name="James E.K."/>
        </authorList>
    </citation>
    <scope>NUCLEOTIDE SEQUENCE</scope>
    <source>
        <strain evidence="1">EG181B</strain>
    </source>
</reference>
<evidence type="ECO:0000313" key="1">
    <source>
        <dbReference type="EMBL" id="MEX3937394.1"/>
    </source>
</evidence>
<dbReference type="Proteomes" id="UP001558850">
    <property type="component" value="Unassembled WGS sequence"/>
</dbReference>
<name>A0ACC6UCV5_9BURK</name>
<sequence>MPRIYYFATSELFLSNFRALAIKRADTTLVVSERLYQRERAKLLIGKKLFDRLIERTQAMGYVRVLKVTQSVTDLALEQEVYRLLIEASGPPIIDKLFRGKILAGCQTIHKRILDDIYEIRGGAQSLNVSPNGLLRKLSLNHPLRSMYSSAVDIKWEDEENYEKDATIVRSIAWRAVLLKELNDGLYLGLALVTGIGGAYPIAIFVRWVAPTVPKLGDFLANYLLTFPVLGIAAILAVAGVALYAIRSRFRLFYGLVETWIGIYVTWLAIPHVDAGRALSAVGGPGLDWVKVVTGLYVIVRGLDNIGKQIKERHSAKFLGQVWGRLFGERY</sequence>
<organism evidence="1 2">
    <name type="scientific">Paraburkholderia phymatum</name>
    <dbReference type="NCBI Taxonomy" id="148447"/>
    <lineage>
        <taxon>Bacteria</taxon>
        <taxon>Pseudomonadati</taxon>
        <taxon>Pseudomonadota</taxon>
        <taxon>Betaproteobacteria</taxon>
        <taxon>Burkholderiales</taxon>
        <taxon>Burkholderiaceae</taxon>
        <taxon>Paraburkholderia</taxon>
    </lineage>
</organism>
<proteinExistence type="predicted"/>
<evidence type="ECO:0000313" key="2">
    <source>
        <dbReference type="Proteomes" id="UP001558850"/>
    </source>
</evidence>
<keyword evidence="2" id="KW-1185">Reference proteome</keyword>